<keyword evidence="2" id="KW-1185">Reference proteome</keyword>
<proteinExistence type="predicted"/>
<evidence type="ECO:0000313" key="2">
    <source>
        <dbReference type="Proteomes" id="UP000054498"/>
    </source>
</evidence>
<dbReference type="Proteomes" id="UP000054498">
    <property type="component" value="Unassembled WGS sequence"/>
</dbReference>
<protein>
    <submittedName>
        <fullName evidence="1">Uncharacterized protein</fullName>
    </submittedName>
</protein>
<dbReference type="KEGG" id="mng:MNEG_15855"/>
<organism evidence="1 2">
    <name type="scientific">Monoraphidium neglectum</name>
    <dbReference type="NCBI Taxonomy" id="145388"/>
    <lineage>
        <taxon>Eukaryota</taxon>
        <taxon>Viridiplantae</taxon>
        <taxon>Chlorophyta</taxon>
        <taxon>core chlorophytes</taxon>
        <taxon>Chlorophyceae</taxon>
        <taxon>CS clade</taxon>
        <taxon>Sphaeropleales</taxon>
        <taxon>Selenastraceae</taxon>
        <taxon>Monoraphidium</taxon>
    </lineage>
</organism>
<sequence>MAAPFLAWGVAVSVIYGITIDRLSKVSSPFRMLNMINFLVFRITRGVVFTLELVLAEGAEAKEAARYNLQVRHEDFIADYYTFLYGTRSLENLELTLHSANPLGVDKPALFEDQGLADVFYR</sequence>
<name>A0A0D2K7F6_9CHLO</name>
<evidence type="ECO:0000313" key="1">
    <source>
        <dbReference type="EMBL" id="KIY92108.1"/>
    </source>
</evidence>
<dbReference type="GeneID" id="25733557"/>
<accession>A0A0D2K7F6</accession>
<dbReference type="AlphaFoldDB" id="A0A0D2K7F6"/>
<reference evidence="1 2" key="1">
    <citation type="journal article" date="2013" name="BMC Genomics">
        <title>Reconstruction of the lipid metabolism for the microalga Monoraphidium neglectum from its genome sequence reveals characteristics suitable for biofuel production.</title>
        <authorList>
            <person name="Bogen C."/>
            <person name="Al-Dilaimi A."/>
            <person name="Albersmeier A."/>
            <person name="Wichmann J."/>
            <person name="Grundmann M."/>
            <person name="Rupp O."/>
            <person name="Lauersen K.J."/>
            <person name="Blifernez-Klassen O."/>
            <person name="Kalinowski J."/>
            <person name="Goesmann A."/>
            <person name="Mussgnug J.H."/>
            <person name="Kruse O."/>
        </authorList>
    </citation>
    <scope>NUCLEOTIDE SEQUENCE [LARGE SCALE GENOMIC DNA]</scope>
    <source>
        <strain evidence="1 2">SAG 48.87</strain>
    </source>
</reference>
<dbReference type="RefSeq" id="XP_013891128.1">
    <property type="nucleotide sequence ID" value="XM_014035674.1"/>
</dbReference>
<dbReference type="EMBL" id="KK105948">
    <property type="protein sequence ID" value="KIY92108.1"/>
    <property type="molecule type" value="Genomic_DNA"/>
</dbReference>
<gene>
    <name evidence="1" type="ORF">MNEG_15855</name>
</gene>